<dbReference type="Gene3D" id="1.50.10.10">
    <property type="match status" value="1"/>
</dbReference>
<reference evidence="1 2" key="1">
    <citation type="submission" date="2024-04" db="EMBL/GenBank/DDBJ databases">
        <title>Tritrichomonas musculus Genome.</title>
        <authorList>
            <person name="Alves-Ferreira E."/>
            <person name="Grigg M."/>
            <person name="Lorenzi H."/>
            <person name="Galac M."/>
        </authorList>
    </citation>
    <scope>NUCLEOTIDE SEQUENCE [LARGE SCALE GENOMIC DNA]</scope>
    <source>
        <strain evidence="1 2">EAF2021</strain>
    </source>
</reference>
<dbReference type="InterPro" id="IPR008313">
    <property type="entry name" value="GH125"/>
</dbReference>
<dbReference type="InterPro" id="IPR008928">
    <property type="entry name" value="6-hairpin_glycosidase_sf"/>
</dbReference>
<dbReference type="Proteomes" id="UP001470230">
    <property type="component" value="Unassembled WGS sequence"/>
</dbReference>
<accession>A0ABR2L913</accession>
<dbReference type="PANTHER" id="PTHR31047:SF0">
    <property type="entry name" value="MEIOTICALLY UP-REGULATED GENE 157 PROTEIN"/>
    <property type="match status" value="1"/>
</dbReference>
<dbReference type="PANTHER" id="PTHR31047">
    <property type="entry name" value="MEIOTICALLY UP-REGULATED GENE 157 PROTEIN"/>
    <property type="match status" value="1"/>
</dbReference>
<dbReference type="PIRSF" id="PIRSF028846">
    <property type="entry name" value="UCP028846"/>
    <property type="match status" value="1"/>
</dbReference>
<protein>
    <recommendedName>
        <fullName evidence="3">Glycoside hydrolase family 125 protein</fullName>
    </recommendedName>
</protein>
<dbReference type="Pfam" id="PF06824">
    <property type="entry name" value="Glyco_hydro_125"/>
    <property type="match status" value="1"/>
</dbReference>
<comment type="caution">
    <text evidence="1">The sequence shown here is derived from an EMBL/GenBank/DDBJ whole genome shotgun (WGS) entry which is preliminary data.</text>
</comment>
<dbReference type="SMART" id="SM01149">
    <property type="entry name" value="DUF1237"/>
    <property type="match status" value="1"/>
</dbReference>
<dbReference type="SUPFAM" id="SSF48208">
    <property type="entry name" value="Six-hairpin glycosidases"/>
    <property type="match status" value="1"/>
</dbReference>
<gene>
    <name evidence="1" type="ORF">M9Y10_002182</name>
</gene>
<keyword evidence="2" id="KW-1185">Reference proteome</keyword>
<name>A0ABR2L913_9EUKA</name>
<sequence>MKQFKSQRPAPENRKFQSKTIEEKISKVKSILKDQKLAWMFENCYPNTLDTTVCFEMTDSTKPDTFVITGDIDAMWLRDSAAQVYPYLSLLEKQKDADLQNLLAGVIHRQMKCIQLDPYANAFTHTEEWSEWKNDHTDMKPYTHERKYEIDSLCYPIRLAHKYWKITQDESVFDDDWIKATHLIVQTFKEQQRKDGKFYYKFSRTTNRQLDTINNDGMGTPANPVGLIISYFRPSDDATIFPFLIPSNFFAVVSLRQLAEITEKVTHDSSFSQECLQLANEVEQALKQYAIVNHPKYGKIYAYEADGFGNTYMMDDANVPSLLSLPYITSNYINVNDEIYQNTRKFVWSTDNPYFFRGKSGEGVGGPHIGYYYAWPMSIIMRALTSTDDAEIKQCLKLLRDTDAETGFMHESFNVDDPSKFTRKWFAWANTLFGELIIKLCEEGKAELINSI</sequence>
<dbReference type="InterPro" id="IPR012341">
    <property type="entry name" value="6hp_glycosidase-like_sf"/>
</dbReference>
<evidence type="ECO:0008006" key="3">
    <source>
        <dbReference type="Google" id="ProtNLM"/>
    </source>
</evidence>
<evidence type="ECO:0000313" key="2">
    <source>
        <dbReference type="Proteomes" id="UP001470230"/>
    </source>
</evidence>
<evidence type="ECO:0000313" key="1">
    <source>
        <dbReference type="EMBL" id="KAK8899859.1"/>
    </source>
</evidence>
<proteinExistence type="predicted"/>
<dbReference type="EMBL" id="JAPFFF010000001">
    <property type="protein sequence ID" value="KAK8899859.1"/>
    <property type="molecule type" value="Genomic_DNA"/>
</dbReference>
<organism evidence="1 2">
    <name type="scientific">Tritrichomonas musculus</name>
    <dbReference type="NCBI Taxonomy" id="1915356"/>
    <lineage>
        <taxon>Eukaryota</taxon>
        <taxon>Metamonada</taxon>
        <taxon>Parabasalia</taxon>
        <taxon>Tritrichomonadida</taxon>
        <taxon>Tritrichomonadidae</taxon>
        <taxon>Tritrichomonas</taxon>
    </lineage>
</organism>